<keyword evidence="3" id="KW-0238">DNA-binding</keyword>
<evidence type="ECO:0000259" key="8">
    <source>
        <dbReference type="PROSITE" id="PS50157"/>
    </source>
</evidence>
<dbReference type="SMART" id="SM00355">
    <property type="entry name" value="ZnF_C2H2"/>
    <property type="match status" value="2"/>
</dbReference>
<evidence type="ECO:0000313" key="10">
    <source>
        <dbReference type="Proteomes" id="UP001346149"/>
    </source>
</evidence>
<keyword evidence="2" id="KW-0805">Transcription regulation</keyword>
<comment type="subcellular location">
    <subcellularLocation>
        <location evidence="1">Nucleus</location>
    </subcellularLocation>
</comment>
<keyword evidence="4" id="KW-0804">Transcription</keyword>
<dbReference type="InterPro" id="IPR013087">
    <property type="entry name" value="Znf_C2H2_type"/>
</dbReference>
<dbReference type="PROSITE" id="PS00028">
    <property type="entry name" value="ZINC_FINGER_C2H2_1"/>
    <property type="match status" value="2"/>
</dbReference>
<dbReference type="Gene3D" id="3.30.160.60">
    <property type="entry name" value="Classic Zinc Finger"/>
    <property type="match status" value="1"/>
</dbReference>
<dbReference type="GO" id="GO:0005634">
    <property type="term" value="C:nucleus"/>
    <property type="evidence" value="ECO:0007669"/>
    <property type="project" value="UniProtKB-SubCell"/>
</dbReference>
<dbReference type="AlphaFoldDB" id="A0AAN7LYM6"/>
<protein>
    <recommendedName>
        <fullName evidence="8">C2H2-type domain-containing protein</fullName>
    </recommendedName>
</protein>
<name>A0AAN7LYM6_TRANT</name>
<dbReference type="InterPro" id="IPR016177">
    <property type="entry name" value="DNA-bd_dom_sf"/>
</dbReference>
<dbReference type="GO" id="GO:0008270">
    <property type="term" value="F:zinc ion binding"/>
    <property type="evidence" value="ECO:0007669"/>
    <property type="project" value="UniProtKB-KW"/>
</dbReference>
<accession>A0AAN7LYM6</accession>
<dbReference type="PROSITE" id="PS50157">
    <property type="entry name" value="ZINC_FINGER_C2H2_2"/>
    <property type="match status" value="2"/>
</dbReference>
<dbReference type="EMBL" id="JAXQNO010000006">
    <property type="protein sequence ID" value="KAK4795701.1"/>
    <property type="molecule type" value="Genomic_DNA"/>
</dbReference>
<organism evidence="9 10">
    <name type="scientific">Trapa natans</name>
    <name type="common">Water chestnut</name>
    <dbReference type="NCBI Taxonomy" id="22666"/>
    <lineage>
        <taxon>Eukaryota</taxon>
        <taxon>Viridiplantae</taxon>
        <taxon>Streptophyta</taxon>
        <taxon>Embryophyta</taxon>
        <taxon>Tracheophyta</taxon>
        <taxon>Spermatophyta</taxon>
        <taxon>Magnoliopsida</taxon>
        <taxon>eudicotyledons</taxon>
        <taxon>Gunneridae</taxon>
        <taxon>Pentapetalae</taxon>
        <taxon>rosids</taxon>
        <taxon>malvids</taxon>
        <taxon>Myrtales</taxon>
        <taxon>Lythraceae</taxon>
        <taxon>Trapa</taxon>
    </lineage>
</organism>
<dbReference type="InterPro" id="IPR037472">
    <property type="entry name" value="MBD8"/>
</dbReference>
<feature type="region of interest" description="Disordered" evidence="7">
    <location>
        <begin position="761"/>
        <end position="781"/>
    </location>
</feature>
<evidence type="ECO:0000256" key="2">
    <source>
        <dbReference type="ARBA" id="ARBA00023015"/>
    </source>
</evidence>
<feature type="compositionally biased region" description="Polar residues" evidence="7">
    <location>
        <begin position="92"/>
        <end position="110"/>
    </location>
</feature>
<feature type="region of interest" description="Disordered" evidence="7">
    <location>
        <begin position="184"/>
        <end position="207"/>
    </location>
</feature>
<evidence type="ECO:0000256" key="7">
    <source>
        <dbReference type="SAM" id="MobiDB-lite"/>
    </source>
</evidence>
<proteinExistence type="predicted"/>
<keyword evidence="6" id="KW-0863">Zinc-finger</keyword>
<comment type="caution">
    <text evidence="9">The sequence shown here is derived from an EMBL/GenBank/DDBJ whole genome shotgun (WGS) entry which is preliminary data.</text>
</comment>
<feature type="domain" description="C2H2-type" evidence="8">
    <location>
        <begin position="396"/>
        <end position="424"/>
    </location>
</feature>
<dbReference type="PANTHER" id="PTHR37701">
    <property type="entry name" value="METHYL-CPG-BINDING DOMAIN-CONTAINING PROTEIN 8"/>
    <property type="match status" value="1"/>
</dbReference>
<feature type="compositionally biased region" description="Polar residues" evidence="7">
    <location>
        <begin position="191"/>
        <end position="200"/>
    </location>
</feature>
<dbReference type="Proteomes" id="UP001346149">
    <property type="component" value="Unassembled WGS sequence"/>
</dbReference>
<evidence type="ECO:0000256" key="1">
    <source>
        <dbReference type="ARBA" id="ARBA00004123"/>
    </source>
</evidence>
<evidence type="ECO:0000256" key="4">
    <source>
        <dbReference type="ARBA" id="ARBA00023163"/>
    </source>
</evidence>
<dbReference type="PANTHER" id="PTHR37701:SF13">
    <property type="entry name" value="C2H2-TYPE DOMAIN-CONTAINING PROTEIN"/>
    <property type="match status" value="1"/>
</dbReference>
<evidence type="ECO:0000256" key="6">
    <source>
        <dbReference type="PROSITE-ProRule" id="PRU00042"/>
    </source>
</evidence>
<evidence type="ECO:0000256" key="3">
    <source>
        <dbReference type="ARBA" id="ARBA00023125"/>
    </source>
</evidence>
<feature type="domain" description="C2H2-type" evidence="8">
    <location>
        <begin position="442"/>
        <end position="469"/>
    </location>
</feature>
<evidence type="ECO:0000256" key="5">
    <source>
        <dbReference type="ARBA" id="ARBA00023242"/>
    </source>
</evidence>
<gene>
    <name evidence="9" type="ORF">SAY86_028027</name>
</gene>
<evidence type="ECO:0000313" key="9">
    <source>
        <dbReference type="EMBL" id="KAK4795701.1"/>
    </source>
</evidence>
<keyword evidence="5" id="KW-0539">Nucleus</keyword>
<sequence length="1266" mass="138053">MASDSDSGTATTTPTDAADKTCRIRFQRLPLIDLRLFTQSELYSLSLRSVASPSPSSQDDVVVPIPKIDRSVFNESAGSRRQTYFRLRLAPRTNSNHPHPTAAVSRQNTPDPFEEENSRIISLLKALFVPHADPKLPVPDSPPEDGGGLIAVPVSYDECVPDSSSSVLQNIPIGVVGLGLGNQKRGRPIKLSTSPPSFENLSEEKESPVRVDNEGEQLNKKRSLGVAGDLDRLEDELRWKTEGMRTEEELSGFLRGLSGEWGSRRKKRKIVDARSFGDVLPIGWKLLLSIKNHGDQAWLGCSRYISPDGQQFVSSEDVFAHLYGFQDATQEASCPANESSLLVSRMTTEDSAGPSLQNNVICLSAVPISSIPANHHKEVLLPVSGRLDKFEMKGRYRCHKCTMTFEEKDNLLLHLLSSHKKSRNVRNGAADSDSIIMKDGKYECQLCHKLFEEKNRFSSHFGNHIKDYVRRVEASGETDCVHRRTPKVREPTSGGAVSIAVPENCEAFESSTLHLSSAKLEFNAISKTQPSPDGHRIHTSTAKPVALSEKDGEGVAHITKKQERNADLSNANAGAVGEADKINANLSNVNVGVIDEACKIDADLDISKDTMAHLSVVQDNGTSEIPEKTSAFENANEVSMGSIRSLEECREGMVPLNGILAQPENNNAQNNESLVNSLFGSPMEDMDMDNEDGIGDNGLIPGIEDRCFGVQEGVTNGSLHEIRSQGCSLEFGHEENCNKSDVMSGTQNCLPQNERVSENHKLSSGEVLSPNVNHGKVSDNRSGECGSYNSWKSENAINVGQVVVERAVQQADTSFPVIQAVDQQACNVDATGFSSSNLQNPWQQKIFESNLVSVHQKSLSPDANMGKVPSSTMRNIRTFADTQPDTAVLGRVEKQISSAVTLPVTLTGQQAFSLNNDDAHKHTFSKPKEYSRFAGLYAGEQNCADKNDGCLTVSNAANAHKKEELMSCNWTNKSPSCFGSQYPLQHGGPVLGFEAWANPPSRSSEAVTPEHGGTTFLGTSVDQLKQNKESAFGLPSPSVDRQQESVTSYNLHMFYGSMIPDDGQVGNMGFFGNNGRTINLYNQQQPKESEEAVTQSMLRMDQNVDILQNSSLNYIPPSAAQPSDCFPTFNMATEKAQHEFYTSNQKLGNVSAVVEGTRTNAGEGFMEYNFLSAPSSGQGNHISLFNRQIGQGFETKWVEKEALGLFPKIGSGGSSSSGTRHHQVTALCVWCGNQFSHDSGLDVGDGSVGYMCFNCKAKFPGQINFF</sequence>
<dbReference type="SUPFAM" id="SSF54171">
    <property type="entry name" value="DNA-binding domain"/>
    <property type="match status" value="1"/>
</dbReference>
<keyword evidence="10" id="KW-1185">Reference proteome</keyword>
<feature type="region of interest" description="Disordered" evidence="7">
    <location>
        <begin position="91"/>
        <end position="113"/>
    </location>
</feature>
<keyword evidence="6" id="KW-0479">Metal-binding</keyword>
<reference evidence="9 10" key="1">
    <citation type="journal article" date="2023" name="Hortic Res">
        <title>Pangenome of water caltrop reveals structural variations and asymmetric subgenome divergence after allopolyploidization.</title>
        <authorList>
            <person name="Zhang X."/>
            <person name="Chen Y."/>
            <person name="Wang L."/>
            <person name="Yuan Y."/>
            <person name="Fang M."/>
            <person name="Shi L."/>
            <person name="Lu R."/>
            <person name="Comes H.P."/>
            <person name="Ma Y."/>
            <person name="Chen Y."/>
            <person name="Huang G."/>
            <person name="Zhou Y."/>
            <person name="Zheng Z."/>
            <person name="Qiu Y."/>
        </authorList>
    </citation>
    <scope>NUCLEOTIDE SEQUENCE [LARGE SCALE GENOMIC DNA]</scope>
    <source>
        <strain evidence="9">F231</strain>
    </source>
</reference>
<dbReference type="GO" id="GO:0003677">
    <property type="term" value="F:DNA binding"/>
    <property type="evidence" value="ECO:0007669"/>
    <property type="project" value="UniProtKB-KW"/>
</dbReference>
<keyword evidence="6" id="KW-0862">Zinc</keyword>